<dbReference type="SUPFAM" id="SSF53335">
    <property type="entry name" value="S-adenosyl-L-methionine-dependent methyltransferases"/>
    <property type="match status" value="1"/>
</dbReference>
<gene>
    <name evidence="1" type="ORF">JX360_14045</name>
</gene>
<proteinExistence type="predicted"/>
<dbReference type="CDD" id="cd02440">
    <property type="entry name" value="AdoMet_MTases"/>
    <property type="match status" value="1"/>
</dbReference>
<dbReference type="GO" id="GO:0032259">
    <property type="term" value="P:methylation"/>
    <property type="evidence" value="ECO:0007669"/>
    <property type="project" value="UniProtKB-KW"/>
</dbReference>
<reference evidence="1" key="1">
    <citation type="submission" date="2021-02" db="EMBL/GenBank/DDBJ databases">
        <title>The CRISPR/cas machinery reduction and long-range gene transfer in the hot spring cyanobacterium Synechococcus.</title>
        <authorList>
            <person name="Dvorak P."/>
            <person name="Jahodarova E."/>
            <person name="Hasler P."/>
            <person name="Poulickova A."/>
        </authorList>
    </citation>
    <scope>NUCLEOTIDE SEQUENCE</scope>
    <source>
        <strain evidence="1">Rupite</strain>
    </source>
</reference>
<dbReference type="Gene3D" id="3.40.50.150">
    <property type="entry name" value="Vaccinia Virus protein VP39"/>
    <property type="match status" value="1"/>
</dbReference>
<keyword evidence="2" id="KW-1185">Reference proteome</keyword>
<dbReference type="EMBL" id="JAFIRA010000043">
    <property type="protein sequence ID" value="MCJ2544010.1"/>
    <property type="molecule type" value="Genomic_DNA"/>
</dbReference>
<protein>
    <submittedName>
        <fullName evidence="1">Methyltransferase domain-containing protein</fullName>
    </submittedName>
</protein>
<dbReference type="InterPro" id="IPR029063">
    <property type="entry name" value="SAM-dependent_MTases_sf"/>
</dbReference>
<keyword evidence="1" id="KW-0808">Transferase</keyword>
<evidence type="ECO:0000313" key="1">
    <source>
        <dbReference type="EMBL" id="MCJ2544010.1"/>
    </source>
</evidence>
<sequence>MYQIYEVVGIQADGHSSNAIYDSAQKLIDQKAFTKDINIADIGGGSGEMGKRLITLGFTQLSLFDFKPKPNLIYKDIRHCNLNDHWPASDKEFDLIVCLEVIEHLENPRHFFRELSRILRPGGSAIVSTPNQLSLASKLCFLWRNEHQHFQDSCYPGHITPLLPKDFSRIASELNLKIVDVEYTNRGRIPFTRVYWQDVIPILRGQSFSDNMLVYIIKP</sequence>
<accession>A0ABT0CE00</accession>
<comment type="caution">
    <text evidence="1">The sequence shown here is derived from an EMBL/GenBank/DDBJ whole genome shotgun (WGS) entry which is preliminary data.</text>
</comment>
<name>A0ABT0CE00_THEVL</name>
<evidence type="ECO:0000313" key="2">
    <source>
        <dbReference type="Proteomes" id="UP000830835"/>
    </source>
</evidence>
<organism evidence="1 2">
    <name type="scientific">Thermostichus vulcanus str. 'Rupite'</name>
    <dbReference type="NCBI Taxonomy" id="2813851"/>
    <lineage>
        <taxon>Bacteria</taxon>
        <taxon>Bacillati</taxon>
        <taxon>Cyanobacteriota</taxon>
        <taxon>Cyanophyceae</taxon>
        <taxon>Thermostichales</taxon>
        <taxon>Thermostichaceae</taxon>
        <taxon>Thermostichus</taxon>
    </lineage>
</organism>
<dbReference type="RefSeq" id="WP_244352141.1">
    <property type="nucleotide sequence ID" value="NZ_JAFIRA010000043.1"/>
</dbReference>
<keyword evidence="1" id="KW-0489">Methyltransferase</keyword>
<dbReference type="Pfam" id="PF13489">
    <property type="entry name" value="Methyltransf_23"/>
    <property type="match status" value="1"/>
</dbReference>
<dbReference type="GO" id="GO:0008168">
    <property type="term" value="F:methyltransferase activity"/>
    <property type="evidence" value="ECO:0007669"/>
    <property type="project" value="UniProtKB-KW"/>
</dbReference>
<dbReference type="Proteomes" id="UP000830835">
    <property type="component" value="Unassembled WGS sequence"/>
</dbReference>